<dbReference type="InterPro" id="IPR000569">
    <property type="entry name" value="HECT_dom"/>
</dbReference>
<evidence type="ECO:0000313" key="8">
    <source>
        <dbReference type="Proteomes" id="UP000298663"/>
    </source>
</evidence>
<evidence type="ECO:0000313" key="7">
    <source>
        <dbReference type="EMBL" id="TKR61549.1"/>
    </source>
</evidence>
<dbReference type="GO" id="GO:0000209">
    <property type="term" value="P:protein polyubiquitination"/>
    <property type="evidence" value="ECO:0007669"/>
    <property type="project" value="TreeGrafter"/>
</dbReference>
<dbReference type="InterPro" id="IPR045322">
    <property type="entry name" value="HECTD1/TRIP12-like"/>
</dbReference>
<comment type="caution">
    <text evidence="7">The sequence shown here is derived from an EMBL/GenBank/DDBJ whole genome shotgun (WGS) entry which is preliminary data.</text>
</comment>
<comment type="function">
    <text evidence="4">E3 ubiquitin-protein ligase which accepts ubiquitin from an E2 ubiquitin-conjugating enzyme in the form of a thioester and then directly transfers the ubiquitin to targeted substrates.</text>
</comment>
<dbReference type="Gene3D" id="3.30.2410.10">
    <property type="entry name" value="Hect, E3 ligase catalytic domain"/>
    <property type="match status" value="1"/>
</dbReference>
<feature type="domain" description="HECT" evidence="6">
    <location>
        <begin position="679"/>
        <end position="1048"/>
    </location>
</feature>
<evidence type="ECO:0000256" key="5">
    <source>
        <dbReference type="SAM" id="MobiDB-lite"/>
    </source>
</evidence>
<keyword evidence="8" id="KW-1185">Reference proteome</keyword>
<accession>A0A4U5LZ19</accession>
<keyword evidence="1 4" id="KW-0808">Transferase</keyword>
<dbReference type="SMART" id="SM00119">
    <property type="entry name" value="HECTc"/>
    <property type="match status" value="1"/>
</dbReference>
<comment type="similarity">
    <text evidence="4">Belongs to the UPL family. K-HECT subfamily.</text>
</comment>
<feature type="region of interest" description="Disordered" evidence="5">
    <location>
        <begin position="254"/>
        <end position="294"/>
    </location>
</feature>
<feature type="compositionally biased region" description="Acidic residues" evidence="5">
    <location>
        <begin position="271"/>
        <end position="294"/>
    </location>
</feature>
<dbReference type="InterPro" id="IPR035983">
    <property type="entry name" value="Hect_E3_ubiquitin_ligase"/>
</dbReference>
<dbReference type="SUPFAM" id="SSF56204">
    <property type="entry name" value="Hect, E3 ligase catalytic domain"/>
    <property type="match status" value="1"/>
</dbReference>
<reference evidence="7 8" key="2">
    <citation type="journal article" date="2019" name="G3 (Bethesda)">
        <title>Hybrid Assembly of the Genome of the Entomopathogenic Nematode Steinernema carpocapsae Identifies the X-Chromosome.</title>
        <authorList>
            <person name="Serra L."/>
            <person name="Macchietto M."/>
            <person name="Macias-Munoz A."/>
            <person name="McGill C.J."/>
            <person name="Rodriguez I.M."/>
            <person name="Rodriguez B."/>
            <person name="Murad R."/>
            <person name="Mortazavi A."/>
        </authorList>
    </citation>
    <scope>NUCLEOTIDE SEQUENCE [LARGE SCALE GENOMIC DNA]</scope>
    <source>
        <strain evidence="7 8">ALL</strain>
    </source>
</reference>
<protein>
    <recommendedName>
        <fullName evidence="4">E3 ubiquitin-protein ligase</fullName>
        <ecNumber evidence="4">2.3.2.26</ecNumber>
    </recommendedName>
</protein>
<dbReference type="OrthoDB" id="271273at2759"/>
<dbReference type="UniPathway" id="UPA00143"/>
<evidence type="ECO:0000259" key="6">
    <source>
        <dbReference type="PROSITE" id="PS50237"/>
    </source>
</evidence>
<dbReference type="PROSITE" id="PS50237">
    <property type="entry name" value="HECT"/>
    <property type="match status" value="1"/>
</dbReference>
<name>A0A4U5LZ19_STECR</name>
<dbReference type="Gene3D" id="3.90.1750.10">
    <property type="entry name" value="Hect, E3 ligase catalytic domains"/>
    <property type="match status" value="1"/>
</dbReference>
<evidence type="ECO:0000256" key="3">
    <source>
        <dbReference type="PROSITE-ProRule" id="PRU00104"/>
    </source>
</evidence>
<reference evidence="7 8" key="1">
    <citation type="journal article" date="2015" name="Genome Biol.">
        <title>Comparative genomics of Steinernema reveals deeply conserved gene regulatory networks.</title>
        <authorList>
            <person name="Dillman A.R."/>
            <person name="Macchietto M."/>
            <person name="Porter C.F."/>
            <person name="Rogers A."/>
            <person name="Williams B."/>
            <person name="Antoshechkin I."/>
            <person name="Lee M.M."/>
            <person name="Goodwin Z."/>
            <person name="Lu X."/>
            <person name="Lewis E.E."/>
            <person name="Goodrich-Blair H."/>
            <person name="Stock S.P."/>
            <person name="Adams B.J."/>
            <person name="Sternberg P.W."/>
            <person name="Mortazavi A."/>
        </authorList>
    </citation>
    <scope>NUCLEOTIDE SEQUENCE [LARGE SCALE GENOMIC DNA]</scope>
    <source>
        <strain evidence="7 8">ALL</strain>
    </source>
</reference>
<comment type="pathway">
    <text evidence="4">Protein modification; protein ubiquitination.</text>
</comment>
<dbReference type="AlphaFoldDB" id="A0A4U5LZ19"/>
<feature type="region of interest" description="Disordered" evidence="5">
    <location>
        <begin position="172"/>
        <end position="209"/>
    </location>
</feature>
<comment type="catalytic activity">
    <reaction evidence="4">
        <text>S-ubiquitinyl-[E2 ubiquitin-conjugating enzyme]-L-cysteine + [acceptor protein]-L-lysine = [E2 ubiquitin-conjugating enzyme]-L-cysteine + N(6)-ubiquitinyl-[acceptor protein]-L-lysine.</text>
        <dbReference type="EC" id="2.3.2.26"/>
    </reaction>
</comment>
<evidence type="ECO:0000256" key="1">
    <source>
        <dbReference type="ARBA" id="ARBA00022679"/>
    </source>
</evidence>
<gene>
    <name evidence="7" type="ORF">L596_028645</name>
</gene>
<dbReference type="PANTHER" id="PTHR45670">
    <property type="entry name" value="E3 UBIQUITIN-PROTEIN LIGASE TRIP12"/>
    <property type="match status" value="1"/>
</dbReference>
<dbReference type="Proteomes" id="UP000298663">
    <property type="component" value="Unassembled WGS sequence"/>
</dbReference>
<dbReference type="EC" id="2.3.2.26" evidence="4"/>
<dbReference type="GO" id="GO:0061630">
    <property type="term" value="F:ubiquitin protein ligase activity"/>
    <property type="evidence" value="ECO:0007669"/>
    <property type="project" value="UniProtKB-UniRule"/>
</dbReference>
<dbReference type="EMBL" id="AZBU02000011">
    <property type="protein sequence ID" value="TKR61549.1"/>
    <property type="molecule type" value="Genomic_DNA"/>
</dbReference>
<proteinExistence type="inferred from homology"/>
<dbReference type="GO" id="GO:0043161">
    <property type="term" value="P:proteasome-mediated ubiquitin-dependent protein catabolic process"/>
    <property type="evidence" value="ECO:0007669"/>
    <property type="project" value="TreeGrafter"/>
</dbReference>
<keyword evidence="2 3" id="KW-0833">Ubl conjugation pathway</keyword>
<dbReference type="Gene3D" id="3.30.2160.10">
    <property type="entry name" value="Hect, E3 ligase catalytic domain"/>
    <property type="match status" value="1"/>
</dbReference>
<feature type="compositionally biased region" description="Basic and acidic residues" evidence="5">
    <location>
        <begin position="256"/>
        <end position="268"/>
    </location>
</feature>
<organism evidence="7 8">
    <name type="scientific">Steinernema carpocapsae</name>
    <name type="common">Entomopathogenic nematode</name>
    <dbReference type="NCBI Taxonomy" id="34508"/>
    <lineage>
        <taxon>Eukaryota</taxon>
        <taxon>Metazoa</taxon>
        <taxon>Ecdysozoa</taxon>
        <taxon>Nematoda</taxon>
        <taxon>Chromadorea</taxon>
        <taxon>Rhabditida</taxon>
        <taxon>Tylenchina</taxon>
        <taxon>Panagrolaimomorpha</taxon>
        <taxon>Strongyloidoidea</taxon>
        <taxon>Steinernematidae</taxon>
        <taxon>Steinernema</taxon>
    </lineage>
</organism>
<evidence type="ECO:0000256" key="4">
    <source>
        <dbReference type="RuleBase" id="RU369009"/>
    </source>
</evidence>
<feature type="compositionally biased region" description="Basic and acidic residues" evidence="5">
    <location>
        <begin position="198"/>
        <end position="209"/>
    </location>
</feature>
<dbReference type="STRING" id="34508.A0A4U5LZ19"/>
<evidence type="ECO:0000256" key="2">
    <source>
        <dbReference type="ARBA" id="ARBA00022786"/>
    </source>
</evidence>
<feature type="active site" description="Glycyl thioester intermediate" evidence="3">
    <location>
        <position position="1017"/>
    </location>
</feature>
<sequence>MNEAGGAPVPPRFPQRSHEELVRDFNVLCTKLQNAVAVGDGQCYEGVLRSFANLVLQSELSDAELADSNFIPAMDFIVQQKKINLQSDATKKLVKKLVKILEHIERFTPDPSRIEDLPKKVSGTVPLEVYKAGDSDNLKEKSGKHLRVELLARVRDIRKFVYQRVQIKPGSSAVERAVSMDRPAALERRASMPGTSNEEARNDAARNEAAARLEAERNAIAIAQVLNEDMEEEEDQEDEDLAEEELDEELAALEEQADRVWPRIRESEGSPSEEDTVSAMSYEDEEADEDDYDEEDLAMEDDEPPAVVQGAAGDAAAAPGHVDMFAIGADIAAAQRTAERQRRQRLENEQAALEFDMIQNLLMRRGNLSAEEADPARIILRQQRAAEIRYMIARHPRAIYGGAVPGGVRHLFFAGSSNYDSYFSTSIVRREYADLVPATDDEGLPVQTHLTEYRMCDLHSDDWSKASSFATYPIYLALKILGPEGYEKTVAMNSDEDCLLRYIRAACPFKPGCSRLMSFKYRLLYSSTPFPDSASIDLLKNSSGTGNWSNKVTEVLEVLSKASKNMLPTSALQSSKLTKRMHLYLGEPLLVASQLFPSWINVIAMQYPFLLSYDVRRYHFRCAAFGVDRSVAWLQEQIPARVRGYMAQFNLKRERIMVSREQYMLKPCAFDVFDFHAHRKSMLDILFENEEATGSGPTREFYGMIARDFQRRDVAMWHTTELSKSSIDLLYVHQNGGLFPAPVPAGFTGNLKLFRLLGTVVAKALQDEHLIDLPLSLPFLKIVVNGCRVDEGTLTIQDMAVFYPTLATLLLDLEDLVERQKLPPQFHQGDHVDLSLREQNCFVEDLGLVFSVNSPSRHFQFATIDLVVDGSNVDVTYANAESYLQKCRNLYLNEGIQLQVNAFRDGFNKVFSVDHLRRFTAVELQKMLCGETNLEWTPEDVVRHTVAANGYTKDSTSYLNLVEVMVTMNVEEKKSFLLFISGCTSLPPGGFAGLNPPLTVVKRVDSGDHSFPSVNTCKHFLKLPDYSDIDVLRRQLLTAMRVEGFQMN</sequence>
<dbReference type="Pfam" id="PF00632">
    <property type="entry name" value="HECT"/>
    <property type="match status" value="1"/>
</dbReference>
<dbReference type="PANTHER" id="PTHR45670:SF1">
    <property type="entry name" value="E3 UBIQUITIN-PROTEIN LIGASE HECTD1"/>
    <property type="match status" value="1"/>
</dbReference>